<keyword evidence="2" id="KW-1185">Reference proteome</keyword>
<proteinExistence type="predicted"/>
<dbReference type="Proteomes" id="UP000509241">
    <property type="component" value="Chromosome"/>
</dbReference>
<dbReference type="KEGG" id="haly:HYG82_09405"/>
<sequence>MPTDRRSDSPADDRIPAETVVESIRAAPMPVVNTRYLAEEHDVPTDEMVERLEAMVDAGMLESHEIEGLARLWWLSLESDLAE</sequence>
<dbReference type="OrthoDB" id="189973at2157"/>
<reference evidence="1 2" key="1">
    <citation type="submission" date="2020-07" db="EMBL/GenBank/DDBJ databases">
        <authorList>
            <person name="Cui H."/>
        </authorList>
    </citation>
    <scope>NUCLEOTIDE SEQUENCE [LARGE SCALE GENOMIC DNA]</scope>
    <source>
        <strain evidence="1 2">YPL8</strain>
    </source>
</reference>
<evidence type="ECO:0000313" key="1">
    <source>
        <dbReference type="EMBL" id="QLG51184.1"/>
    </source>
</evidence>
<protein>
    <submittedName>
        <fullName evidence="1">Uncharacterized protein</fullName>
    </submittedName>
</protein>
<name>A0A7D5KU29_9EURY</name>
<dbReference type="EMBL" id="CP058601">
    <property type="protein sequence ID" value="QLG51184.1"/>
    <property type="molecule type" value="Genomic_DNA"/>
</dbReference>
<gene>
    <name evidence="1" type="ORF">HYG82_09405</name>
</gene>
<organism evidence="1 2">
    <name type="scientific">Natrinema halophilum</name>
    <dbReference type="NCBI Taxonomy" id="1699371"/>
    <lineage>
        <taxon>Archaea</taxon>
        <taxon>Methanobacteriati</taxon>
        <taxon>Methanobacteriota</taxon>
        <taxon>Stenosarchaea group</taxon>
        <taxon>Halobacteria</taxon>
        <taxon>Halobacteriales</taxon>
        <taxon>Natrialbaceae</taxon>
        <taxon>Natrinema</taxon>
    </lineage>
</organism>
<dbReference type="AlphaFoldDB" id="A0A7D5KU29"/>
<accession>A0A7D5KU29</accession>
<evidence type="ECO:0000313" key="2">
    <source>
        <dbReference type="Proteomes" id="UP000509241"/>
    </source>
</evidence>